<protein>
    <recommendedName>
        <fullName evidence="4">THAP-type domain-containing protein</fullName>
    </recommendedName>
</protein>
<proteinExistence type="predicted"/>
<keyword evidence="3" id="KW-1185">Reference proteome</keyword>
<evidence type="ECO:0008006" key="4">
    <source>
        <dbReference type="Google" id="ProtNLM"/>
    </source>
</evidence>
<evidence type="ECO:0000313" key="2">
    <source>
        <dbReference type="EMBL" id="BES92429.1"/>
    </source>
</evidence>
<evidence type="ECO:0000313" key="3">
    <source>
        <dbReference type="Proteomes" id="UP001307889"/>
    </source>
</evidence>
<organism evidence="2 3">
    <name type="scientific">Nesidiocoris tenuis</name>
    <dbReference type="NCBI Taxonomy" id="355587"/>
    <lineage>
        <taxon>Eukaryota</taxon>
        <taxon>Metazoa</taxon>
        <taxon>Ecdysozoa</taxon>
        <taxon>Arthropoda</taxon>
        <taxon>Hexapoda</taxon>
        <taxon>Insecta</taxon>
        <taxon>Pterygota</taxon>
        <taxon>Neoptera</taxon>
        <taxon>Paraneoptera</taxon>
        <taxon>Hemiptera</taxon>
        <taxon>Heteroptera</taxon>
        <taxon>Panheteroptera</taxon>
        <taxon>Cimicomorpha</taxon>
        <taxon>Miridae</taxon>
        <taxon>Dicyphina</taxon>
        <taxon>Nesidiocoris</taxon>
    </lineage>
</organism>
<feature type="region of interest" description="Disordered" evidence="1">
    <location>
        <begin position="14"/>
        <end position="43"/>
    </location>
</feature>
<dbReference type="Proteomes" id="UP001307889">
    <property type="component" value="Chromosome 3"/>
</dbReference>
<sequence length="98" mass="10868">MSIARPAELAFRAYHPHQHRGTGLALSDSRVADSPTDRQTDEKSVGCYVKPRTFQIARSLDDWRPGNGTVSQNASDAKTANASKSKILICVLHFKKMR</sequence>
<gene>
    <name evidence="2" type="ORF">NTJ_05240</name>
</gene>
<dbReference type="EMBL" id="AP028911">
    <property type="protein sequence ID" value="BES92429.1"/>
    <property type="molecule type" value="Genomic_DNA"/>
</dbReference>
<name>A0ABN7AMG1_9HEMI</name>
<reference evidence="2 3" key="1">
    <citation type="submission" date="2023-09" db="EMBL/GenBank/DDBJ databases">
        <title>Nesidiocoris tenuis whole genome shotgun sequence.</title>
        <authorList>
            <person name="Shibata T."/>
            <person name="Shimoda M."/>
            <person name="Kobayashi T."/>
            <person name="Uehara T."/>
        </authorList>
    </citation>
    <scope>NUCLEOTIDE SEQUENCE [LARGE SCALE GENOMIC DNA]</scope>
    <source>
        <strain evidence="2 3">Japan</strain>
    </source>
</reference>
<evidence type="ECO:0000256" key="1">
    <source>
        <dbReference type="SAM" id="MobiDB-lite"/>
    </source>
</evidence>
<accession>A0ABN7AMG1</accession>